<dbReference type="GeneID" id="114865879"/>
<name>A0A6P7NTG6_BETSP</name>
<dbReference type="OrthoDB" id="44820at2759"/>
<reference evidence="2 3" key="1">
    <citation type="submission" date="2025-04" db="UniProtKB">
        <authorList>
            <consortium name="RefSeq"/>
        </authorList>
    </citation>
    <scope>IDENTIFICATION</scope>
</reference>
<dbReference type="PANTHER" id="PTHR31094">
    <property type="entry name" value="RIKEN CDNA 2310061I04 GENE"/>
    <property type="match status" value="1"/>
</dbReference>
<keyword evidence="1" id="KW-1185">Reference proteome</keyword>
<organism evidence="1 3">
    <name type="scientific">Betta splendens</name>
    <name type="common">Siamese fighting fish</name>
    <dbReference type="NCBI Taxonomy" id="158456"/>
    <lineage>
        <taxon>Eukaryota</taxon>
        <taxon>Metazoa</taxon>
        <taxon>Chordata</taxon>
        <taxon>Craniata</taxon>
        <taxon>Vertebrata</taxon>
        <taxon>Euteleostomi</taxon>
        <taxon>Actinopterygii</taxon>
        <taxon>Neopterygii</taxon>
        <taxon>Teleostei</taxon>
        <taxon>Neoteleostei</taxon>
        <taxon>Acanthomorphata</taxon>
        <taxon>Anabantaria</taxon>
        <taxon>Anabantiformes</taxon>
        <taxon>Anabantoidei</taxon>
        <taxon>Osphronemidae</taxon>
        <taxon>Betta</taxon>
    </lineage>
</organism>
<dbReference type="Pfam" id="PF10184">
    <property type="entry name" value="DUF2358"/>
    <property type="match status" value="1"/>
</dbReference>
<dbReference type="PANTHER" id="PTHR31094:SF2">
    <property type="entry name" value="RIKEN CDNA 2310061I04 GENE"/>
    <property type="match status" value="1"/>
</dbReference>
<protein>
    <submittedName>
        <fullName evidence="2 3">Uncharacterized protein C6orf136 homolog isoform X1</fullName>
    </submittedName>
</protein>
<dbReference type="InterPro" id="IPR018790">
    <property type="entry name" value="DUF2358"/>
</dbReference>
<dbReference type="CTD" id="101171594"/>
<dbReference type="Proteomes" id="UP000515150">
    <property type="component" value="Chromosome 11"/>
</dbReference>
<evidence type="ECO:0000313" key="1">
    <source>
        <dbReference type="Proteomes" id="UP000515150"/>
    </source>
</evidence>
<gene>
    <name evidence="2 3" type="primary">c11h6orf136</name>
</gene>
<dbReference type="RefSeq" id="XP_029023200.1">
    <property type="nucleotide sequence ID" value="XM_029167367.3"/>
</dbReference>
<dbReference type="KEGG" id="bspl:114865879"/>
<accession>A0A6P7NTG6</accession>
<evidence type="ECO:0000313" key="2">
    <source>
        <dbReference type="RefSeq" id="XP_029023200.1"/>
    </source>
</evidence>
<dbReference type="RefSeq" id="XP_029023202.1">
    <property type="nucleotide sequence ID" value="XM_029167369.3"/>
</dbReference>
<proteinExistence type="predicted"/>
<evidence type="ECO:0000313" key="3">
    <source>
        <dbReference type="RefSeq" id="XP_029023202.1"/>
    </source>
</evidence>
<dbReference type="AlphaFoldDB" id="A0A6P7NTG6"/>
<sequence>MAVSRGGIAFWEGCVRSHSRRQSFKNHNWILSQAVRWIHLTRPLSSATWALAPPNSLQYQYIKQPMLLHPYQLASQLQKGGISEENREEPLGTCVLMQQAESNGFHSLVEVSVLGRNKLVELFAPGLHQSSEVFFTLTTVDGSREDDISIRFKENAGDSVKREHGCFRSLFEAEKCPAPFTYGSQFYCFHCPGTEPEPGTRLKTGMDFRIVKKLVVELPLTSLCRYSTLRENTKEGGEVEKKLAVMYERLRIELPSVFVRNHDYTMYSNDVEFINGLINARTRGRVWYKFTLSLWRFLCLCYYADVHLEVLKLTKHMEDGTIRARWRIWGLPFHSLLLCFYRKEKSRLYRSYDAFSTFYIGQDGLIHCHKVEKMAKLVMKPVSGSKLRGTTVLHLPLFALGTVSGLVPSSRFLPDKLTVSGSREFRH</sequence>